<reference key="2">
    <citation type="submission" date="2011-08" db="EMBL/GenBank/DDBJ databases">
        <title>Genome sequence of Naumovozyma castellii.</title>
        <authorList>
            <person name="Gordon J.L."/>
            <person name="Armisen D."/>
            <person name="Proux-Wera E."/>
            <person name="OhEigeartaigh S.S."/>
            <person name="Byrne K.P."/>
            <person name="Wolfe K.H."/>
        </authorList>
    </citation>
    <scope>NUCLEOTIDE SEQUENCE</scope>
    <source>
        <strain>Type strain:CBS 4309</strain>
    </source>
</reference>
<evidence type="ECO:0000256" key="6">
    <source>
        <dbReference type="ARBA" id="ARBA00041184"/>
    </source>
</evidence>
<dbReference type="KEGG" id="ncs:NCAS_0D04060"/>
<feature type="active site" description="Proton acceptor" evidence="7">
    <location>
        <position position="266"/>
    </location>
</feature>
<dbReference type="HAMAP" id="MF_01547">
    <property type="entry name" value="RNA_methyltr_E"/>
    <property type="match status" value="1"/>
</dbReference>
<dbReference type="InParanoid" id="G0VEJ6"/>
<keyword evidence="3" id="KW-0489">Methyltransferase</keyword>
<evidence type="ECO:0000256" key="5">
    <source>
        <dbReference type="ARBA" id="ARBA00022691"/>
    </source>
</evidence>
<evidence type="ECO:0000259" key="8">
    <source>
        <dbReference type="Pfam" id="PF01728"/>
    </source>
</evidence>
<dbReference type="PANTHER" id="PTHR10920:SF18">
    <property type="entry name" value="RRNA METHYLTRANSFERASE 2, MITOCHONDRIAL"/>
    <property type="match status" value="1"/>
</dbReference>
<sequence length="321" mass="37346">MFPISIASHGLPNSPLLPLLIKLQVRFNSNSKSRWLDRQWSDPYTREAKINNFRSRAAFKLTEIDDKFHIFNKSKIQRVLDLGFAPGAWSQVARERTSKESMILGVDILPCDPPHGVSAIQANILSKKTQMLIRLYFTRHFKLNRIDKLHKNHGYLYEMWEEELLHSKDTETYKEIFSSISPNSSSEDEYKKMEKFPIDLIISDMYAPWPQSLIHNTNKFTNDAYYRMANTSGLTVRDHQHSIDLCDAALVTALDLLRPKGSFVCKLFTGVEDKLFEKRVKMVFKKTIRFKPKSSRNESKEVYIIGMDKKEDIDKVEVFTT</sequence>
<protein>
    <recommendedName>
        <fullName evidence="6">rRNA methyltransferase 2, mitochondrial</fullName>
    </recommendedName>
</protein>
<dbReference type="FunCoup" id="G0VEJ6">
    <property type="interactions" value="34"/>
</dbReference>
<dbReference type="EMBL" id="HE576755">
    <property type="protein sequence ID" value="CCC69987.1"/>
    <property type="molecule type" value="Genomic_DNA"/>
</dbReference>
<dbReference type="GO" id="GO:0008650">
    <property type="term" value="F:rRNA (uridine-2'-O-)-methyltransferase activity"/>
    <property type="evidence" value="ECO:0007669"/>
    <property type="project" value="EnsemblFungi"/>
</dbReference>
<name>G0VEJ6_NAUCA</name>
<comment type="similarity">
    <text evidence="1">Belongs to the class I-like SAM-binding methyltransferase superfamily. RNA methyltransferase RlmE family.</text>
</comment>
<evidence type="ECO:0000256" key="1">
    <source>
        <dbReference type="ARBA" id="ARBA00009258"/>
    </source>
</evidence>
<dbReference type="Pfam" id="PF01728">
    <property type="entry name" value="FtsJ"/>
    <property type="match status" value="1"/>
</dbReference>
<evidence type="ECO:0000256" key="2">
    <source>
        <dbReference type="ARBA" id="ARBA00022552"/>
    </source>
</evidence>
<keyword evidence="5 7" id="KW-0949">S-adenosyl-L-methionine</keyword>
<organism evidence="9 10">
    <name type="scientific">Naumovozyma castellii</name>
    <name type="common">Yeast</name>
    <name type="synonym">Saccharomyces castellii</name>
    <dbReference type="NCBI Taxonomy" id="27288"/>
    <lineage>
        <taxon>Eukaryota</taxon>
        <taxon>Fungi</taxon>
        <taxon>Dikarya</taxon>
        <taxon>Ascomycota</taxon>
        <taxon>Saccharomycotina</taxon>
        <taxon>Saccharomycetes</taxon>
        <taxon>Saccharomycetales</taxon>
        <taxon>Saccharomycetaceae</taxon>
        <taxon>Naumovozyma</taxon>
    </lineage>
</organism>
<dbReference type="GO" id="GO:0005739">
    <property type="term" value="C:mitochondrion"/>
    <property type="evidence" value="ECO:0007669"/>
    <property type="project" value="EnsemblFungi"/>
</dbReference>
<gene>
    <name evidence="9" type="primary">NCAS0D04060</name>
    <name evidence="9" type="ordered locus">NCAS_0D04060</name>
</gene>
<dbReference type="PANTHER" id="PTHR10920">
    <property type="entry name" value="RIBOSOMAL RNA METHYLTRANSFERASE"/>
    <property type="match status" value="1"/>
</dbReference>
<dbReference type="eggNOG" id="KOG4589">
    <property type="taxonomic scope" value="Eukaryota"/>
</dbReference>
<dbReference type="PIRSF" id="PIRSF005461">
    <property type="entry name" value="23S_rRNA_mtase"/>
    <property type="match status" value="1"/>
</dbReference>
<feature type="domain" description="Ribosomal RNA methyltransferase FtsJ" evidence="8">
    <location>
        <begin position="53"/>
        <end position="308"/>
    </location>
</feature>
<accession>G0VEJ6</accession>
<dbReference type="InterPro" id="IPR015507">
    <property type="entry name" value="rRNA-MeTfrase_E"/>
</dbReference>
<evidence type="ECO:0000313" key="10">
    <source>
        <dbReference type="Proteomes" id="UP000001640"/>
    </source>
</evidence>
<dbReference type="OrthoDB" id="20105at2759"/>
<dbReference type="STRING" id="1064592.G0VEJ6"/>
<dbReference type="SUPFAM" id="SSF53335">
    <property type="entry name" value="S-adenosyl-L-methionine-dependent methyltransferases"/>
    <property type="match status" value="1"/>
</dbReference>
<dbReference type="InterPro" id="IPR029063">
    <property type="entry name" value="SAM-dependent_MTases_sf"/>
</dbReference>
<dbReference type="HOGENOM" id="CLU_009422_2_0_1"/>
<dbReference type="OMA" id="WSQVAVN"/>
<keyword evidence="4" id="KW-0808">Transferase</keyword>
<dbReference type="Proteomes" id="UP000001640">
    <property type="component" value="Chromosome 4"/>
</dbReference>
<keyword evidence="2" id="KW-0698">rRNA processing</keyword>
<dbReference type="InterPro" id="IPR050082">
    <property type="entry name" value="RNA_methyltr_RlmE"/>
</dbReference>
<evidence type="ECO:0000256" key="4">
    <source>
        <dbReference type="ARBA" id="ARBA00022679"/>
    </source>
</evidence>
<keyword evidence="10" id="KW-1185">Reference proteome</keyword>
<reference evidence="9 10" key="1">
    <citation type="journal article" date="2011" name="Proc. Natl. Acad. Sci. U.S.A.">
        <title>Evolutionary erosion of yeast sex chromosomes by mating-type switching accidents.</title>
        <authorList>
            <person name="Gordon J.L."/>
            <person name="Armisen D."/>
            <person name="Proux-Wera E."/>
            <person name="Oheigeartaigh S.S."/>
            <person name="Byrne K.P."/>
            <person name="Wolfe K.H."/>
        </authorList>
    </citation>
    <scope>NUCLEOTIDE SEQUENCE [LARGE SCALE GENOMIC DNA]</scope>
    <source>
        <strain evidence="10">ATCC 76901 / BCRC 22586 / CBS 4309 / NBRC 1992 / NRRL Y-12630</strain>
    </source>
</reference>
<dbReference type="AlphaFoldDB" id="G0VEJ6"/>
<evidence type="ECO:0000256" key="3">
    <source>
        <dbReference type="ARBA" id="ARBA00022603"/>
    </source>
</evidence>
<evidence type="ECO:0000256" key="7">
    <source>
        <dbReference type="PIRSR" id="PIRSR005461-1"/>
    </source>
</evidence>
<proteinExistence type="inferred from homology"/>
<dbReference type="InterPro" id="IPR002877">
    <property type="entry name" value="RNA_MeTrfase_FtsJ_dom"/>
</dbReference>
<evidence type="ECO:0000313" key="9">
    <source>
        <dbReference type="EMBL" id="CCC69987.1"/>
    </source>
</evidence>
<dbReference type="GeneID" id="96903593"/>
<dbReference type="Gene3D" id="3.40.50.150">
    <property type="entry name" value="Vaccinia Virus protein VP39"/>
    <property type="match status" value="1"/>
</dbReference>
<dbReference type="RefSeq" id="XP_003676348.1">
    <property type="nucleotide sequence ID" value="XM_003676300.1"/>
</dbReference>